<organism evidence="1 2">
    <name type="scientific">Antricoccus suffuscus</name>
    <dbReference type="NCBI Taxonomy" id="1629062"/>
    <lineage>
        <taxon>Bacteria</taxon>
        <taxon>Bacillati</taxon>
        <taxon>Actinomycetota</taxon>
        <taxon>Actinomycetes</taxon>
        <taxon>Geodermatophilales</taxon>
        <taxon>Antricoccaceae</taxon>
        <taxon>Antricoccus</taxon>
    </lineage>
</organism>
<reference evidence="1 2" key="1">
    <citation type="submission" date="2018-03" db="EMBL/GenBank/DDBJ databases">
        <title>Genomic Encyclopedia of Archaeal and Bacterial Type Strains, Phase II (KMG-II): from individual species to whole genera.</title>
        <authorList>
            <person name="Goeker M."/>
        </authorList>
    </citation>
    <scope>NUCLEOTIDE SEQUENCE [LARGE SCALE GENOMIC DNA]</scope>
    <source>
        <strain evidence="1 2">DSM 100065</strain>
    </source>
</reference>
<evidence type="ECO:0000313" key="2">
    <source>
        <dbReference type="Proteomes" id="UP000237752"/>
    </source>
</evidence>
<dbReference type="EMBL" id="PVUE01000005">
    <property type="protein sequence ID" value="PRZ42509.1"/>
    <property type="molecule type" value="Genomic_DNA"/>
</dbReference>
<dbReference type="AlphaFoldDB" id="A0A2T1A1M2"/>
<accession>A0A2T1A1M2</accession>
<name>A0A2T1A1M2_9ACTN</name>
<proteinExistence type="predicted"/>
<dbReference type="Pfam" id="PF08893">
    <property type="entry name" value="DUF1839"/>
    <property type="match status" value="1"/>
</dbReference>
<sequence>MTLSLLPIDAASYQQDPLHRSDRVWTETNCYVDVWIELLHALGLDPLACAAFPISTDFEVGQWTFFKFPPEDLRAAYGIDVFEMNAWRPIIEHVAEELARGRLLTVEVDSWFLPDTRGVSYQIAHVKSTIVAQMLDVDARRLGYFHNAGYFELSGDDFDGVFRLGQHANPEGLPPYVEIIRLDRLRRKDPEQQLRSTVELLRTHLSRLPTTNPMYRFHSRLESDIDWLRSHGIEGFHAYAFGTCRQCGASAELAASFVEWLAAREPSGPGDLPKAAAAYRSIADRCKALEFGLARLARGRNIDLDGIFSQLATDWDDATTILTARYA</sequence>
<dbReference type="Proteomes" id="UP000237752">
    <property type="component" value="Unassembled WGS sequence"/>
</dbReference>
<protein>
    <submittedName>
        <fullName evidence="1">Uncharacterized protein DUF1839</fullName>
    </submittedName>
</protein>
<gene>
    <name evidence="1" type="ORF">CLV47_105131</name>
</gene>
<dbReference type="InterPro" id="IPR014989">
    <property type="entry name" value="DUF1839"/>
</dbReference>
<dbReference type="RefSeq" id="WP_170111003.1">
    <property type="nucleotide sequence ID" value="NZ_PVUE01000005.1"/>
</dbReference>
<keyword evidence="2" id="KW-1185">Reference proteome</keyword>
<comment type="caution">
    <text evidence="1">The sequence shown here is derived from an EMBL/GenBank/DDBJ whole genome shotgun (WGS) entry which is preliminary data.</text>
</comment>
<evidence type="ECO:0000313" key="1">
    <source>
        <dbReference type="EMBL" id="PRZ42509.1"/>
    </source>
</evidence>